<keyword evidence="2" id="KW-0479">Metal-binding</keyword>
<evidence type="ECO:0000256" key="8">
    <source>
        <dbReference type="ARBA" id="ARBA00023163"/>
    </source>
</evidence>
<sequence length="106" mass="12066">MGGQWQWQQKQQQSASGMGRHTRGGKDHQQTGSSGHTGQSSLTKHSLTHSGVRNYECDECGKRFPTIARLNQHAFRHTGLREFKCDDCGKCFKTKRDIARHVKVHF</sequence>
<name>A0A5B7GR45_PORTR</name>
<dbReference type="SUPFAM" id="SSF57667">
    <property type="entry name" value="beta-beta-alpha zinc fingers"/>
    <property type="match status" value="1"/>
</dbReference>
<keyword evidence="5" id="KW-0862">Zinc</keyword>
<proteinExistence type="predicted"/>
<evidence type="ECO:0000256" key="3">
    <source>
        <dbReference type="ARBA" id="ARBA00022737"/>
    </source>
</evidence>
<dbReference type="AlphaFoldDB" id="A0A5B7GR45"/>
<evidence type="ECO:0000313" key="14">
    <source>
        <dbReference type="Proteomes" id="UP000324222"/>
    </source>
</evidence>
<feature type="domain" description="C2H2-type" evidence="12">
    <location>
        <begin position="55"/>
        <end position="82"/>
    </location>
</feature>
<keyword evidence="4 10" id="KW-0863">Zinc-finger</keyword>
<keyword evidence="9" id="KW-0539">Nucleus</keyword>
<evidence type="ECO:0000256" key="10">
    <source>
        <dbReference type="PROSITE-ProRule" id="PRU00042"/>
    </source>
</evidence>
<comment type="caution">
    <text evidence="13">The sequence shown here is derived from an EMBL/GenBank/DDBJ whole genome shotgun (WGS) entry which is preliminary data.</text>
</comment>
<feature type="compositionally biased region" description="Low complexity" evidence="11">
    <location>
        <begin position="30"/>
        <end position="41"/>
    </location>
</feature>
<keyword evidence="7" id="KW-0238">DNA-binding</keyword>
<dbReference type="Pfam" id="PF13894">
    <property type="entry name" value="zf-C2H2_4"/>
    <property type="match status" value="1"/>
</dbReference>
<dbReference type="InterPro" id="IPR013087">
    <property type="entry name" value="Znf_C2H2_type"/>
</dbReference>
<evidence type="ECO:0000256" key="2">
    <source>
        <dbReference type="ARBA" id="ARBA00022723"/>
    </source>
</evidence>
<dbReference type="Proteomes" id="UP000324222">
    <property type="component" value="Unassembled WGS sequence"/>
</dbReference>
<dbReference type="EMBL" id="VSRR010019888">
    <property type="protein sequence ID" value="MPC62631.1"/>
    <property type="molecule type" value="Genomic_DNA"/>
</dbReference>
<gene>
    <name evidence="13" type="primary">ZNF266</name>
    <name evidence="13" type="ORF">E2C01_056720</name>
</gene>
<dbReference type="GO" id="GO:0008270">
    <property type="term" value="F:zinc ion binding"/>
    <property type="evidence" value="ECO:0007669"/>
    <property type="project" value="UniProtKB-KW"/>
</dbReference>
<reference evidence="13 14" key="1">
    <citation type="submission" date="2019-05" db="EMBL/GenBank/DDBJ databases">
        <title>Another draft genome of Portunus trituberculatus and its Hox gene families provides insights of decapod evolution.</title>
        <authorList>
            <person name="Jeong J.-H."/>
            <person name="Song I."/>
            <person name="Kim S."/>
            <person name="Choi T."/>
            <person name="Kim D."/>
            <person name="Ryu S."/>
            <person name="Kim W."/>
        </authorList>
    </citation>
    <scope>NUCLEOTIDE SEQUENCE [LARGE SCALE GENOMIC DNA]</scope>
    <source>
        <tissue evidence="13">Muscle</tissue>
    </source>
</reference>
<evidence type="ECO:0000256" key="11">
    <source>
        <dbReference type="SAM" id="MobiDB-lite"/>
    </source>
</evidence>
<dbReference type="GO" id="GO:0005634">
    <property type="term" value="C:nucleus"/>
    <property type="evidence" value="ECO:0007669"/>
    <property type="project" value="UniProtKB-SubCell"/>
</dbReference>
<evidence type="ECO:0000313" key="13">
    <source>
        <dbReference type="EMBL" id="MPC62631.1"/>
    </source>
</evidence>
<evidence type="ECO:0000256" key="7">
    <source>
        <dbReference type="ARBA" id="ARBA00023125"/>
    </source>
</evidence>
<evidence type="ECO:0000256" key="6">
    <source>
        <dbReference type="ARBA" id="ARBA00023015"/>
    </source>
</evidence>
<evidence type="ECO:0000256" key="1">
    <source>
        <dbReference type="ARBA" id="ARBA00004123"/>
    </source>
</evidence>
<dbReference type="InterPro" id="IPR036236">
    <property type="entry name" value="Znf_C2H2_sf"/>
</dbReference>
<protein>
    <submittedName>
        <fullName evidence="13">Zinc finger protein 266</fullName>
    </submittedName>
</protein>
<evidence type="ECO:0000259" key="12">
    <source>
        <dbReference type="PROSITE" id="PS50157"/>
    </source>
</evidence>
<dbReference type="PANTHER" id="PTHR24377">
    <property type="entry name" value="IP01015P-RELATED"/>
    <property type="match status" value="1"/>
</dbReference>
<dbReference type="FunFam" id="3.30.160.60:FF:000624">
    <property type="entry name" value="zinc finger protein 697"/>
    <property type="match status" value="1"/>
</dbReference>
<dbReference type="GO" id="GO:0003677">
    <property type="term" value="F:DNA binding"/>
    <property type="evidence" value="ECO:0007669"/>
    <property type="project" value="UniProtKB-KW"/>
</dbReference>
<keyword evidence="3" id="KW-0677">Repeat</keyword>
<feature type="compositionally biased region" description="Low complexity" evidence="11">
    <location>
        <begin position="1"/>
        <end position="13"/>
    </location>
</feature>
<dbReference type="Gene3D" id="3.30.160.60">
    <property type="entry name" value="Classic Zinc Finger"/>
    <property type="match status" value="2"/>
</dbReference>
<dbReference type="PROSITE" id="PS50157">
    <property type="entry name" value="ZINC_FINGER_C2H2_2"/>
    <property type="match status" value="2"/>
</dbReference>
<evidence type="ECO:0000256" key="5">
    <source>
        <dbReference type="ARBA" id="ARBA00022833"/>
    </source>
</evidence>
<dbReference type="InterPro" id="IPR050826">
    <property type="entry name" value="Krueppel_C2H2_ZnFinger"/>
</dbReference>
<organism evidence="13 14">
    <name type="scientific">Portunus trituberculatus</name>
    <name type="common">Swimming crab</name>
    <name type="synonym">Neptunus trituberculatus</name>
    <dbReference type="NCBI Taxonomy" id="210409"/>
    <lineage>
        <taxon>Eukaryota</taxon>
        <taxon>Metazoa</taxon>
        <taxon>Ecdysozoa</taxon>
        <taxon>Arthropoda</taxon>
        <taxon>Crustacea</taxon>
        <taxon>Multicrustacea</taxon>
        <taxon>Malacostraca</taxon>
        <taxon>Eumalacostraca</taxon>
        <taxon>Eucarida</taxon>
        <taxon>Decapoda</taxon>
        <taxon>Pleocyemata</taxon>
        <taxon>Brachyura</taxon>
        <taxon>Eubrachyura</taxon>
        <taxon>Portunoidea</taxon>
        <taxon>Portunidae</taxon>
        <taxon>Portuninae</taxon>
        <taxon>Portunus</taxon>
    </lineage>
</organism>
<feature type="region of interest" description="Disordered" evidence="11">
    <location>
        <begin position="1"/>
        <end position="47"/>
    </location>
</feature>
<keyword evidence="8" id="KW-0804">Transcription</keyword>
<evidence type="ECO:0000256" key="4">
    <source>
        <dbReference type="ARBA" id="ARBA00022771"/>
    </source>
</evidence>
<keyword evidence="14" id="KW-1185">Reference proteome</keyword>
<feature type="domain" description="C2H2-type" evidence="12">
    <location>
        <begin position="83"/>
        <end position="106"/>
    </location>
</feature>
<dbReference type="PROSITE" id="PS00028">
    <property type="entry name" value="ZINC_FINGER_C2H2_1"/>
    <property type="match status" value="2"/>
</dbReference>
<dbReference type="FunFam" id="3.30.160.60:FF:000322">
    <property type="entry name" value="GDNF-inducible zinc finger protein 1"/>
    <property type="match status" value="1"/>
</dbReference>
<keyword evidence="6" id="KW-0805">Transcription regulation</keyword>
<dbReference type="SMART" id="SM00355">
    <property type="entry name" value="ZnF_C2H2"/>
    <property type="match status" value="2"/>
</dbReference>
<comment type="subcellular location">
    <subcellularLocation>
        <location evidence="1">Nucleus</location>
    </subcellularLocation>
</comment>
<dbReference type="Pfam" id="PF00096">
    <property type="entry name" value="zf-C2H2"/>
    <property type="match status" value="1"/>
</dbReference>
<evidence type="ECO:0000256" key="9">
    <source>
        <dbReference type="ARBA" id="ARBA00023242"/>
    </source>
</evidence>
<accession>A0A5B7GR45</accession>
<dbReference type="OrthoDB" id="6408474at2759"/>